<proteinExistence type="predicted"/>
<accession>A0AAW2EAQ5</accession>
<evidence type="ECO:0000313" key="2">
    <source>
        <dbReference type="Proteomes" id="UP001430953"/>
    </source>
</evidence>
<gene>
    <name evidence="1" type="ORF">PUN28_019887</name>
</gene>
<sequence length="101" mass="11837">MRVHAFASHRWISNGEQHDEVMQPNVRRDRRRNALSNRSSAAKLIALAELARRYRASARIRSSSNENRFVPVYPPRQDTGLFYCRLCGRRKRDCSMESETD</sequence>
<keyword evidence="2" id="KW-1185">Reference proteome</keyword>
<reference evidence="1 2" key="1">
    <citation type="submission" date="2023-03" db="EMBL/GenBank/DDBJ databases">
        <title>High recombination rates correlate with genetic variation in Cardiocondyla obscurior ants.</title>
        <authorList>
            <person name="Errbii M."/>
        </authorList>
    </citation>
    <scope>NUCLEOTIDE SEQUENCE [LARGE SCALE GENOMIC DNA]</scope>
    <source>
        <strain evidence="1">Alpha-2009</strain>
        <tissue evidence="1">Whole body</tissue>
    </source>
</reference>
<protein>
    <submittedName>
        <fullName evidence="1">Uncharacterized protein</fullName>
    </submittedName>
</protein>
<comment type="caution">
    <text evidence="1">The sequence shown here is derived from an EMBL/GenBank/DDBJ whole genome shotgun (WGS) entry which is preliminary data.</text>
</comment>
<dbReference type="EMBL" id="JADYXP020000027">
    <property type="protein sequence ID" value="KAL0099773.1"/>
    <property type="molecule type" value="Genomic_DNA"/>
</dbReference>
<name>A0AAW2EAQ5_9HYME</name>
<evidence type="ECO:0000313" key="1">
    <source>
        <dbReference type="EMBL" id="KAL0099773.1"/>
    </source>
</evidence>
<dbReference type="Proteomes" id="UP001430953">
    <property type="component" value="Unassembled WGS sequence"/>
</dbReference>
<dbReference type="AlphaFoldDB" id="A0AAW2EAQ5"/>
<organism evidence="1 2">
    <name type="scientific">Cardiocondyla obscurior</name>
    <dbReference type="NCBI Taxonomy" id="286306"/>
    <lineage>
        <taxon>Eukaryota</taxon>
        <taxon>Metazoa</taxon>
        <taxon>Ecdysozoa</taxon>
        <taxon>Arthropoda</taxon>
        <taxon>Hexapoda</taxon>
        <taxon>Insecta</taxon>
        <taxon>Pterygota</taxon>
        <taxon>Neoptera</taxon>
        <taxon>Endopterygota</taxon>
        <taxon>Hymenoptera</taxon>
        <taxon>Apocrita</taxon>
        <taxon>Aculeata</taxon>
        <taxon>Formicoidea</taxon>
        <taxon>Formicidae</taxon>
        <taxon>Myrmicinae</taxon>
        <taxon>Cardiocondyla</taxon>
    </lineage>
</organism>